<evidence type="ECO:0000313" key="1">
    <source>
        <dbReference type="EMBL" id="RIA96087.1"/>
    </source>
</evidence>
<proteinExistence type="predicted"/>
<organism evidence="1 2">
    <name type="scientific">Glomus cerebriforme</name>
    <dbReference type="NCBI Taxonomy" id="658196"/>
    <lineage>
        <taxon>Eukaryota</taxon>
        <taxon>Fungi</taxon>
        <taxon>Fungi incertae sedis</taxon>
        <taxon>Mucoromycota</taxon>
        <taxon>Glomeromycotina</taxon>
        <taxon>Glomeromycetes</taxon>
        <taxon>Glomerales</taxon>
        <taxon>Glomeraceae</taxon>
        <taxon>Glomus</taxon>
    </lineage>
</organism>
<name>A0A397THZ8_9GLOM</name>
<dbReference type="Proteomes" id="UP000265703">
    <property type="component" value="Unassembled WGS sequence"/>
</dbReference>
<keyword evidence="2" id="KW-1185">Reference proteome</keyword>
<gene>
    <name evidence="1" type="ORF">C1645_733574</name>
</gene>
<dbReference type="EMBL" id="QKYT01000051">
    <property type="protein sequence ID" value="RIA96087.1"/>
    <property type="molecule type" value="Genomic_DNA"/>
</dbReference>
<comment type="caution">
    <text evidence="1">The sequence shown here is derived from an EMBL/GenBank/DDBJ whole genome shotgun (WGS) entry which is preliminary data.</text>
</comment>
<dbReference type="AlphaFoldDB" id="A0A397THZ8"/>
<accession>A0A397THZ8</accession>
<evidence type="ECO:0000313" key="2">
    <source>
        <dbReference type="Proteomes" id="UP000265703"/>
    </source>
</evidence>
<reference evidence="1 2" key="1">
    <citation type="submission" date="2018-06" db="EMBL/GenBank/DDBJ databases">
        <title>Comparative genomics reveals the genomic features of Rhizophagus irregularis, R. cerebriforme, R. diaphanum and Gigaspora rosea, and their symbiotic lifestyle signature.</title>
        <authorList>
            <person name="Morin E."/>
            <person name="San Clemente H."/>
            <person name="Chen E.C.H."/>
            <person name="De La Providencia I."/>
            <person name="Hainaut M."/>
            <person name="Kuo A."/>
            <person name="Kohler A."/>
            <person name="Murat C."/>
            <person name="Tang N."/>
            <person name="Roy S."/>
            <person name="Loubradou J."/>
            <person name="Henrissat B."/>
            <person name="Grigoriev I.V."/>
            <person name="Corradi N."/>
            <person name="Roux C."/>
            <person name="Martin F.M."/>
        </authorList>
    </citation>
    <scope>NUCLEOTIDE SEQUENCE [LARGE SCALE GENOMIC DNA]</scope>
    <source>
        <strain evidence="1 2">DAOM 227022</strain>
    </source>
</reference>
<protein>
    <submittedName>
        <fullName evidence="1">Uncharacterized protein</fullName>
    </submittedName>
</protein>
<dbReference type="OrthoDB" id="2384959at2759"/>
<sequence>MSNKLEEKNLESKAPFKWSKESDEELKRLKEESRASINWAEVAKWDAEGRPYKKHEEILMFLNKTELTSLGSNERRKYEARVTKLNSVINVYDIISKRHNIYALVLSNGQYVILRHLRDIWFRVLTFFTDYVSYSNFLCVYYTNRIMFPK</sequence>